<dbReference type="Proteomes" id="UP000824099">
    <property type="component" value="Unassembled WGS sequence"/>
</dbReference>
<dbReference type="Gene3D" id="3.20.20.140">
    <property type="entry name" value="Metal-dependent hydrolases"/>
    <property type="match status" value="1"/>
</dbReference>
<dbReference type="SMART" id="SM00481">
    <property type="entry name" value="POLIIIAc"/>
    <property type="match status" value="1"/>
</dbReference>
<reference evidence="2" key="2">
    <citation type="journal article" date="2021" name="PeerJ">
        <title>Extensive microbial diversity within the chicken gut microbiome revealed by metagenomics and culture.</title>
        <authorList>
            <person name="Gilroy R."/>
            <person name="Ravi A."/>
            <person name="Getino M."/>
            <person name="Pursley I."/>
            <person name="Horton D.L."/>
            <person name="Alikhan N.F."/>
            <person name="Baker D."/>
            <person name="Gharbi K."/>
            <person name="Hall N."/>
            <person name="Watson M."/>
            <person name="Adriaenssens E.M."/>
            <person name="Foster-Nyarko E."/>
            <person name="Jarju S."/>
            <person name="Secka A."/>
            <person name="Antonio M."/>
            <person name="Oren A."/>
            <person name="Chaudhuri R.R."/>
            <person name="La Ragione R."/>
            <person name="Hildebrand F."/>
            <person name="Pallen M.J."/>
        </authorList>
    </citation>
    <scope>NUCLEOTIDE SEQUENCE</scope>
    <source>
        <strain evidence="2">CHK160-1198</strain>
    </source>
</reference>
<dbReference type="Gene3D" id="1.10.150.650">
    <property type="match status" value="1"/>
</dbReference>
<dbReference type="EMBL" id="DVNI01000042">
    <property type="protein sequence ID" value="HIU64021.1"/>
    <property type="molecule type" value="Genomic_DNA"/>
</dbReference>
<protein>
    <submittedName>
        <fullName evidence="2">PHP domain-containing protein</fullName>
    </submittedName>
</protein>
<reference evidence="2" key="1">
    <citation type="submission" date="2020-10" db="EMBL/GenBank/DDBJ databases">
        <authorList>
            <person name="Gilroy R."/>
        </authorList>
    </citation>
    <scope>NUCLEOTIDE SEQUENCE</scope>
    <source>
        <strain evidence="2">CHK160-1198</strain>
    </source>
</reference>
<organism evidence="2 3">
    <name type="scientific">Candidatus Avacidaminococcus intestinavium</name>
    <dbReference type="NCBI Taxonomy" id="2840684"/>
    <lineage>
        <taxon>Bacteria</taxon>
        <taxon>Bacillati</taxon>
        <taxon>Bacillota</taxon>
        <taxon>Negativicutes</taxon>
        <taxon>Acidaminococcales</taxon>
        <taxon>Acidaminococcaceae</taxon>
        <taxon>Acidaminococcaceae incertae sedis</taxon>
        <taxon>Candidatus Avacidaminococcus</taxon>
    </lineage>
</organism>
<dbReference type="InterPro" id="IPR016195">
    <property type="entry name" value="Pol/histidinol_Pase-like"/>
</dbReference>
<name>A0A9D1MPQ5_9FIRM</name>
<feature type="domain" description="Polymerase/histidinol phosphatase N-terminal" evidence="1">
    <location>
        <begin position="3"/>
        <end position="68"/>
    </location>
</feature>
<dbReference type="GO" id="GO:0004534">
    <property type="term" value="F:5'-3' RNA exonuclease activity"/>
    <property type="evidence" value="ECO:0007669"/>
    <property type="project" value="TreeGrafter"/>
</dbReference>
<dbReference type="InterPro" id="IPR004013">
    <property type="entry name" value="PHP_dom"/>
</dbReference>
<evidence type="ECO:0000313" key="3">
    <source>
        <dbReference type="Proteomes" id="UP000824099"/>
    </source>
</evidence>
<proteinExistence type="predicted"/>
<dbReference type="Pfam" id="PF02811">
    <property type="entry name" value="PHP"/>
    <property type="match status" value="1"/>
</dbReference>
<dbReference type="CDD" id="cd07438">
    <property type="entry name" value="PHP_HisPPase_AMP"/>
    <property type="match status" value="1"/>
</dbReference>
<dbReference type="PANTHER" id="PTHR42924:SF3">
    <property type="entry name" value="POLYMERASE_HISTIDINOL PHOSPHATASE N-TERMINAL DOMAIN-CONTAINING PROTEIN"/>
    <property type="match status" value="1"/>
</dbReference>
<evidence type="ECO:0000259" key="1">
    <source>
        <dbReference type="SMART" id="SM00481"/>
    </source>
</evidence>
<dbReference type="InterPro" id="IPR052018">
    <property type="entry name" value="PHP_domain"/>
</dbReference>
<accession>A0A9D1MPQ5</accession>
<sequence>MRCDLHLHTTASDGTWLPEEVVKNALKVGLDLIAVTDHETTNNVIATEILAKEAGLKFVRGVEISANHNHKMFHVLGYGIELENKNLQELLHHNEGLLERKDEESIQILAEQGWSVSLAEYACYVNNRRRGGWKALNYLFDKGLCTDVRDFFTRIFIKENSLSFPVFPPVHEVIALIKAAGGVAVLAHPASEIHGPGLSKTMSEMSKEAFDGFECFHSRHSIDDANWLKEYCLKHNLLITGGSDCHGKFVKDRELGKPVIYLEDLNLGNLI</sequence>
<dbReference type="PANTHER" id="PTHR42924">
    <property type="entry name" value="EXONUCLEASE"/>
    <property type="match status" value="1"/>
</dbReference>
<dbReference type="InterPro" id="IPR003141">
    <property type="entry name" value="Pol/His_phosphatase_N"/>
</dbReference>
<dbReference type="GO" id="GO:0035312">
    <property type="term" value="F:5'-3' DNA exonuclease activity"/>
    <property type="evidence" value="ECO:0007669"/>
    <property type="project" value="TreeGrafter"/>
</dbReference>
<gene>
    <name evidence="2" type="ORF">IAB06_03130</name>
</gene>
<evidence type="ECO:0000313" key="2">
    <source>
        <dbReference type="EMBL" id="HIU64021.1"/>
    </source>
</evidence>
<dbReference type="AlphaFoldDB" id="A0A9D1MPQ5"/>
<dbReference type="SUPFAM" id="SSF89550">
    <property type="entry name" value="PHP domain-like"/>
    <property type="match status" value="1"/>
</dbReference>
<comment type="caution">
    <text evidence="2">The sequence shown here is derived from an EMBL/GenBank/DDBJ whole genome shotgun (WGS) entry which is preliminary data.</text>
</comment>